<dbReference type="CDD" id="cd05374">
    <property type="entry name" value="17beta-HSD-like_SDR_c"/>
    <property type="match status" value="1"/>
</dbReference>
<dbReference type="Gene3D" id="3.40.50.720">
    <property type="entry name" value="NAD(P)-binding Rossmann-like Domain"/>
    <property type="match status" value="1"/>
</dbReference>
<sequence length="283" mass="30102">MSVWFVTGASRGLGAEIVREALSRGRQVVAAVRDAEAARKEFQDAGGELLVVTLDVTDERQAHEAVTQAVKRFGRIDVLVNNAGRGLLGAVEEASDSAVRAVFDVNVFGLLNVNRAVLPVLRGQRSGHVINIGSVGGFTQGGPGMGIYGATKFAIEGLSESMRIELAPLGVSVTVVEPGAFRTDFLDDSSLRAAEDVIDDYAKTAGAIRDTVSERNHTQPGDPARAASVIVNLASVPEPPLRIQLGADAVSRVEAKIQFVQYELDMWREASVSTNYRNGAEDA</sequence>
<dbReference type="InterPro" id="IPR036291">
    <property type="entry name" value="NAD(P)-bd_dom_sf"/>
</dbReference>
<feature type="domain" description="Ketoreductase" evidence="4">
    <location>
        <begin position="2"/>
        <end position="184"/>
    </location>
</feature>
<dbReference type="SUPFAM" id="SSF51735">
    <property type="entry name" value="NAD(P)-binding Rossmann-fold domains"/>
    <property type="match status" value="1"/>
</dbReference>
<proteinExistence type="inferred from homology"/>
<reference evidence="5 6" key="1">
    <citation type="submission" date="2023-07" db="EMBL/GenBank/DDBJ databases">
        <title>Sequencing the genomes of 1000 actinobacteria strains.</title>
        <authorList>
            <person name="Klenk H.-P."/>
        </authorList>
    </citation>
    <scope>NUCLEOTIDE SEQUENCE [LARGE SCALE GENOMIC DNA]</scope>
    <source>
        <strain evidence="5 6">DSM 46740</strain>
    </source>
</reference>
<dbReference type="InterPro" id="IPR002347">
    <property type="entry name" value="SDR_fam"/>
</dbReference>
<evidence type="ECO:0000313" key="6">
    <source>
        <dbReference type="Proteomes" id="UP001225356"/>
    </source>
</evidence>
<comment type="similarity">
    <text evidence="1 3">Belongs to the short-chain dehydrogenases/reductases (SDR) family.</text>
</comment>
<dbReference type="PANTHER" id="PTHR43976">
    <property type="entry name" value="SHORT CHAIN DEHYDROGENASE"/>
    <property type="match status" value="1"/>
</dbReference>
<dbReference type="PANTHER" id="PTHR43976:SF16">
    <property type="entry name" value="SHORT-CHAIN DEHYDROGENASE_REDUCTASE FAMILY PROTEIN"/>
    <property type="match status" value="1"/>
</dbReference>
<keyword evidence="6" id="KW-1185">Reference proteome</keyword>
<comment type="caution">
    <text evidence="5">The sequence shown here is derived from an EMBL/GenBank/DDBJ whole genome shotgun (WGS) entry which is preliminary data.</text>
</comment>
<keyword evidence="2" id="KW-0560">Oxidoreductase</keyword>
<gene>
    <name evidence="5" type="ORF">J2853_005800</name>
</gene>
<dbReference type="NCBIfam" id="NF004824">
    <property type="entry name" value="PRK06180.1"/>
    <property type="match status" value="1"/>
</dbReference>
<dbReference type="InterPro" id="IPR051911">
    <property type="entry name" value="SDR_oxidoreductase"/>
</dbReference>
<dbReference type="Pfam" id="PF00106">
    <property type="entry name" value="adh_short"/>
    <property type="match status" value="1"/>
</dbReference>
<protein>
    <submittedName>
        <fullName evidence="5">NAD(P)-dependent dehydrogenase (Short-subunit alcohol dehydrogenase family)</fullName>
    </submittedName>
</protein>
<dbReference type="SMART" id="SM00822">
    <property type="entry name" value="PKS_KR"/>
    <property type="match status" value="1"/>
</dbReference>
<name>A0ABT9QKK6_9ACTN</name>
<dbReference type="PROSITE" id="PS00061">
    <property type="entry name" value="ADH_SHORT"/>
    <property type="match status" value="1"/>
</dbReference>
<evidence type="ECO:0000256" key="2">
    <source>
        <dbReference type="ARBA" id="ARBA00023002"/>
    </source>
</evidence>
<evidence type="ECO:0000313" key="5">
    <source>
        <dbReference type="EMBL" id="MDP9846589.1"/>
    </source>
</evidence>
<evidence type="ECO:0000259" key="4">
    <source>
        <dbReference type="SMART" id="SM00822"/>
    </source>
</evidence>
<dbReference type="EMBL" id="JAUSQU010000001">
    <property type="protein sequence ID" value="MDP9846589.1"/>
    <property type="molecule type" value="Genomic_DNA"/>
</dbReference>
<dbReference type="InterPro" id="IPR020904">
    <property type="entry name" value="Sc_DH/Rdtase_CS"/>
</dbReference>
<dbReference type="Proteomes" id="UP001225356">
    <property type="component" value="Unassembled WGS sequence"/>
</dbReference>
<evidence type="ECO:0000256" key="1">
    <source>
        <dbReference type="ARBA" id="ARBA00006484"/>
    </source>
</evidence>
<organism evidence="5 6">
    <name type="scientific">Streptosporangium lutulentum</name>
    <dbReference type="NCBI Taxonomy" id="1461250"/>
    <lineage>
        <taxon>Bacteria</taxon>
        <taxon>Bacillati</taxon>
        <taxon>Actinomycetota</taxon>
        <taxon>Actinomycetes</taxon>
        <taxon>Streptosporangiales</taxon>
        <taxon>Streptosporangiaceae</taxon>
        <taxon>Streptosporangium</taxon>
    </lineage>
</organism>
<dbReference type="PRINTS" id="PR00081">
    <property type="entry name" value="GDHRDH"/>
</dbReference>
<evidence type="ECO:0000256" key="3">
    <source>
        <dbReference type="RuleBase" id="RU000363"/>
    </source>
</evidence>
<dbReference type="PRINTS" id="PR00080">
    <property type="entry name" value="SDRFAMILY"/>
</dbReference>
<accession>A0ABT9QKK6</accession>
<dbReference type="RefSeq" id="WP_307563193.1">
    <property type="nucleotide sequence ID" value="NZ_JAUSQU010000001.1"/>
</dbReference>
<dbReference type="InterPro" id="IPR057326">
    <property type="entry name" value="KR_dom"/>
</dbReference>